<dbReference type="InterPro" id="IPR007110">
    <property type="entry name" value="Ig-like_dom"/>
</dbReference>
<evidence type="ECO:0000259" key="13">
    <source>
        <dbReference type="PROSITE" id="PS50835"/>
    </source>
</evidence>
<feature type="region of interest" description="Disordered" evidence="10">
    <location>
        <begin position="790"/>
        <end position="851"/>
    </location>
</feature>
<dbReference type="Pfam" id="PF13927">
    <property type="entry name" value="Ig_3"/>
    <property type="match status" value="1"/>
</dbReference>
<evidence type="ECO:0000256" key="6">
    <source>
        <dbReference type="ARBA" id="ARBA00023180"/>
    </source>
</evidence>
<keyword evidence="5" id="KW-1015">Disulfide bond</keyword>
<dbReference type="PANTHER" id="PTHR24416">
    <property type="entry name" value="TYROSINE-PROTEIN KINASE RECEPTOR"/>
    <property type="match status" value="1"/>
</dbReference>
<dbReference type="Pfam" id="PF07714">
    <property type="entry name" value="PK_Tyr_Ser-Thr"/>
    <property type="match status" value="1"/>
</dbReference>
<dbReference type="GO" id="GO:0004714">
    <property type="term" value="F:transmembrane receptor protein tyrosine kinase activity"/>
    <property type="evidence" value="ECO:0007669"/>
    <property type="project" value="TreeGrafter"/>
</dbReference>
<dbReference type="Gene3D" id="2.60.40.10">
    <property type="entry name" value="Immunoglobulins"/>
    <property type="match status" value="3"/>
</dbReference>
<keyword evidence="7" id="KW-0393">Immunoglobulin domain</keyword>
<dbReference type="FunFam" id="3.30.200.20:FF:000586">
    <property type="entry name" value="Receptor protein-tyrosine kinase"/>
    <property type="match status" value="1"/>
</dbReference>
<feature type="domain" description="Ig-like" evidence="13">
    <location>
        <begin position="486"/>
        <end position="584"/>
    </location>
</feature>
<comment type="caution">
    <text evidence="14">The sequence shown here is derived from an EMBL/GenBank/DDBJ whole genome shotgun (WGS) entry which is preliminary data.</text>
</comment>
<evidence type="ECO:0000256" key="3">
    <source>
        <dbReference type="ARBA" id="ARBA00022989"/>
    </source>
</evidence>
<evidence type="ECO:0000256" key="4">
    <source>
        <dbReference type="ARBA" id="ARBA00023136"/>
    </source>
</evidence>
<dbReference type="InterPro" id="IPR017441">
    <property type="entry name" value="Protein_kinase_ATP_BS"/>
</dbReference>
<evidence type="ECO:0000256" key="9">
    <source>
        <dbReference type="PROSITE-ProRule" id="PRU10141"/>
    </source>
</evidence>
<feature type="domain" description="Protein kinase" evidence="12">
    <location>
        <begin position="672"/>
        <end position="851"/>
    </location>
</feature>
<keyword evidence="2 11" id="KW-0812">Transmembrane</keyword>
<dbReference type="Gene3D" id="3.30.200.20">
    <property type="entry name" value="Phosphorylase Kinase, domain 1"/>
    <property type="match status" value="1"/>
</dbReference>
<sequence>MLVSNIIINICLSIKVSRLQYKFDPRVGVILEDLKGFPNQTQSKEIICKNNYTASEKLIFKPEISLRKPLIENHNRSAYLVGEEIALNCSTYMNEKYKPHFEWTLPNIKAIRELKEFVNKSLSISTLLIKNASLSDSGQYVCAISVLNLFESNVKNIEFKENIVQFVKFKDKNDLMVHKKIVNDGDDFLWDMQFEGYPRNLIYTFYNPYGELFLHKDKRANASYAYEEGKLSLSIKRVTVEDFGNYSVRLEAPNGSYDENYVMLIVNGVPKGEFSENPFILPPDKNVTITLFILAFNLNKSQPDVSCYLGSNCIRGIRFCKVAEISSVIVFTLSLSSSRGLICKVGNGIDVVREMTYLFVSVIPTDHSALFLVMVRTENALVNLTSPGTLETINATEGDNINIACFALAYAYNFTFLNYSGKTDICDTKLSLGRCLNITNISLRKDWFFECLAQTIIPSIVNKISFRVDVFVDFKSSILISEKKAPWVLPSSNVSLEGTEIRVKAPFPFLIACYVEGRPKPKITWLKDGENIDEIIENNDEVSLRDDNQILDFKFAIKKYEGKYECNVKNRVGHIQPFTSVIIEDEALALSDTNLVITIVSSTIIVIILFSFVIILVIRIKKNKIIRNDMLQLELFFLREGNIGKLNKECTIEEQAEMLPYDNAFEVKRENITLGKQLGAGAFGRVLLAQVKGLNGKESPTRVALKMCKFEHDKHHLRALIMELKIMIHLGKHLNIVNLLGAHTSNIDKGELWILVEFCKFGNLLKFIQRGKSQFINQIDPVTSEIDLGRRSPFKNDPLSPMSLGCNIESERTSSSNPDSHHDLHPGSPIEIGQSMGRNPSTTSNKRLTTV</sequence>
<dbReference type="InterPro" id="IPR000719">
    <property type="entry name" value="Prot_kinase_dom"/>
</dbReference>
<evidence type="ECO:0000313" key="15">
    <source>
        <dbReference type="Proteomes" id="UP000326759"/>
    </source>
</evidence>
<dbReference type="InterPro" id="IPR003599">
    <property type="entry name" value="Ig_sub"/>
</dbReference>
<accession>A0A5N5TIK1</accession>
<keyword evidence="15" id="KW-1185">Reference proteome</keyword>
<dbReference type="EMBL" id="SEYY01001000">
    <property type="protein sequence ID" value="KAB7506089.1"/>
    <property type="molecule type" value="Genomic_DNA"/>
</dbReference>
<feature type="transmembrane region" description="Helical" evidence="11">
    <location>
        <begin position="595"/>
        <end position="618"/>
    </location>
</feature>
<dbReference type="AlphaFoldDB" id="A0A5N5TIK1"/>
<dbReference type="PROSITE" id="PS50835">
    <property type="entry name" value="IG_LIKE"/>
    <property type="match status" value="2"/>
</dbReference>
<dbReference type="Proteomes" id="UP000326759">
    <property type="component" value="Unassembled WGS sequence"/>
</dbReference>
<dbReference type="Pfam" id="PF07679">
    <property type="entry name" value="I-set"/>
    <property type="match status" value="1"/>
</dbReference>
<evidence type="ECO:0000256" key="1">
    <source>
        <dbReference type="ARBA" id="ARBA00004167"/>
    </source>
</evidence>
<dbReference type="InterPro" id="IPR011009">
    <property type="entry name" value="Kinase-like_dom_sf"/>
</dbReference>
<feature type="binding site" evidence="8 9">
    <location>
        <position position="706"/>
    </location>
    <ligand>
        <name>ATP</name>
        <dbReference type="ChEBI" id="CHEBI:30616"/>
    </ligand>
</feature>
<dbReference type="InterPro" id="IPR001245">
    <property type="entry name" value="Ser-Thr/Tyr_kinase_cat_dom"/>
</dbReference>
<evidence type="ECO:0000256" key="7">
    <source>
        <dbReference type="ARBA" id="ARBA00023319"/>
    </source>
</evidence>
<dbReference type="SMART" id="SM00409">
    <property type="entry name" value="IG"/>
    <property type="match status" value="4"/>
</dbReference>
<evidence type="ECO:0000256" key="11">
    <source>
        <dbReference type="SAM" id="Phobius"/>
    </source>
</evidence>
<dbReference type="SUPFAM" id="SSF56112">
    <property type="entry name" value="Protein kinase-like (PK-like)"/>
    <property type="match status" value="1"/>
</dbReference>
<dbReference type="InterPro" id="IPR036179">
    <property type="entry name" value="Ig-like_dom_sf"/>
</dbReference>
<dbReference type="PANTHER" id="PTHR24416:SF600">
    <property type="entry name" value="PDGF- AND VEGF-RECEPTOR RELATED, ISOFORM J"/>
    <property type="match status" value="1"/>
</dbReference>
<dbReference type="SMART" id="SM00408">
    <property type="entry name" value="IGc2"/>
    <property type="match status" value="2"/>
</dbReference>
<dbReference type="PROSITE" id="PS50011">
    <property type="entry name" value="PROTEIN_KINASE_DOM"/>
    <property type="match status" value="1"/>
</dbReference>
<dbReference type="PROSITE" id="PS00107">
    <property type="entry name" value="PROTEIN_KINASE_ATP"/>
    <property type="match status" value="1"/>
</dbReference>
<feature type="domain" description="Ig-like" evidence="13">
    <location>
        <begin position="62"/>
        <end position="158"/>
    </location>
</feature>
<evidence type="ECO:0000256" key="2">
    <source>
        <dbReference type="ARBA" id="ARBA00022692"/>
    </source>
</evidence>
<keyword evidence="6" id="KW-0325">Glycoprotein</keyword>
<reference evidence="14 15" key="1">
    <citation type="journal article" date="2019" name="PLoS Biol.">
        <title>Sex chromosomes control vertical transmission of feminizing Wolbachia symbionts in an isopod.</title>
        <authorList>
            <person name="Becking T."/>
            <person name="Chebbi M.A."/>
            <person name="Giraud I."/>
            <person name="Moumen B."/>
            <person name="Laverre T."/>
            <person name="Caubet Y."/>
            <person name="Peccoud J."/>
            <person name="Gilbert C."/>
            <person name="Cordaux R."/>
        </authorList>
    </citation>
    <scope>NUCLEOTIDE SEQUENCE [LARGE SCALE GENOMIC DNA]</scope>
    <source>
        <strain evidence="14">ANa2</strain>
        <tissue evidence="14">Whole body excluding digestive tract and cuticle</tissue>
    </source>
</reference>
<dbReference type="InterPro" id="IPR013783">
    <property type="entry name" value="Ig-like_fold"/>
</dbReference>
<feature type="binding site" evidence="8">
    <location>
        <begin position="679"/>
        <end position="686"/>
    </location>
    <ligand>
        <name>ATP</name>
        <dbReference type="ChEBI" id="CHEBI:30616"/>
    </ligand>
</feature>
<dbReference type="OrthoDB" id="7613723at2759"/>
<name>A0A5N5TIK1_9CRUS</name>
<dbReference type="InterPro" id="IPR013098">
    <property type="entry name" value="Ig_I-set"/>
</dbReference>
<dbReference type="GO" id="GO:0005886">
    <property type="term" value="C:plasma membrane"/>
    <property type="evidence" value="ECO:0007669"/>
    <property type="project" value="TreeGrafter"/>
</dbReference>
<dbReference type="GO" id="GO:0005524">
    <property type="term" value="F:ATP binding"/>
    <property type="evidence" value="ECO:0007669"/>
    <property type="project" value="UniProtKB-UniRule"/>
</dbReference>
<organism evidence="14 15">
    <name type="scientific">Armadillidium nasatum</name>
    <dbReference type="NCBI Taxonomy" id="96803"/>
    <lineage>
        <taxon>Eukaryota</taxon>
        <taxon>Metazoa</taxon>
        <taxon>Ecdysozoa</taxon>
        <taxon>Arthropoda</taxon>
        <taxon>Crustacea</taxon>
        <taxon>Multicrustacea</taxon>
        <taxon>Malacostraca</taxon>
        <taxon>Eumalacostraca</taxon>
        <taxon>Peracarida</taxon>
        <taxon>Isopoda</taxon>
        <taxon>Oniscidea</taxon>
        <taxon>Crinocheta</taxon>
        <taxon>Armadillidiidae</taxon>
        <taxon>Armadillidium</taxon>
    </lineage>
</organism>
<keyword evidence="14" id="KW-0675">Receptor</keyword>
<dbReference type="GO" id="GO:0007169">
    <property type="term" value="P:cell surface receptor protein tyrosine kinase signaling pathway"/>
    <property type="evidence" value="ECO:0007669"/>
    <property type="project" value="TreeGrafter"/>
</dbReference>
<feature type="compositionally biased region" description="Polar residues" evidence="10">
    <location>
        <begin position="836"/>
        <end position="851"/>
    </location>
</feature>
<dbReference type="InterPro" id="IPR003598">
    <property type="entry name" value="Ig_sub2"/>
</dbReference>
<keyword evidence="8 9" id="KW-0547">Nucleotide-binding</keyword>
<evidence type="ECO:0000256" key="8">
    <source>
        <dbReference type="PIRSR" id="PIRSR000615-2"/>
    </source>
</evidence>
<dbReference type="GO" id="GO:0043235">
    <property type="term" value="C:receptor complex"/>
    <property type="evidence" value="ECO:0007669"/>
    <property type="project" value="TreeGrafter"/>
</dbReference>
<evidence type="ECO:0000259" key="12">
    <source>
        <dbReference type="PROSITE" id="PS50011"/>
    </source>
</evidence>
<keyword evidence="8 9" id="KW-0067">ATP-binding</keyword>
<protein>
    <submittedName>
        <fullName evidence="14">Vascular endothelial growth factor receptor kdr-like</fullName>
    </submittedName>
</protein>
<keyword evidence="3 11" id="KW-1133">Transmembrane helix</keyword>
<dbReference type="PIRSF" id="PIRSF000615">
    <property type="entry name" value="TyrPK_CSF1-R"/>
    <property type="match status" value="1"/>
</dbReference>
<evidence type="ECO:0000256" key="5">
    <source>
        <dbReference type="ARBA" id="ARBA00023157"/>
    </source>
</evidence>
<comment type="subcellular location">
    <subcellularLocation>
        <location evidence="1">Membrane</location>
        <topology evidence="1">Single-pass membrane protein</topology>
    </subcellularLocation>
</comment>
<evidence type="ECO:0000256" key="10">
    <source>
        <dbReference type="SAM" id="MobiDB-lite"/>
    </source>
</evidence>
<evidence type="ECO:0000313" key="14">
    <source>
        <dbReference type="EMBL" id="KAB7506089.1"/>
    </source>
</evidence>
<gene>
    <name evidence="14" type="primary">kdrl_0</name>
    <name evidence="14" type="ORF">Anas_03391</name>
</gene>
<dbReference type="InterPro" id="IPR050122">
    <property type="entry name" value="RTK"/>
</dbReference>
<keyword evidence="4 11" id="KW-0472">Membrane</keyword>
<proteinExistence type="predicted"/>
<dbReference type="SUPFAM" id="SSF48726">
    <property type="entry name" value="Immunoglobulin"/>
    <property type="match status" value="3"/>
</dbReference>